<dbReference type="EMBL" id="QFWV02000005">
    <property type="protein sequence ID" value="RKF06876.1"/>
    <property type="molecule type" value="Genomic_DNA"/>
</dbReference>
<feature type="transmembrane region" description="Helical" evidence="5">
    <location>
        <begin position="336"/>
        <end position="359"/>
    </location>
</feature>
<dbReference type="PANTHER" id="PTHR11384:SF59">
    <property type="entry name" value="LYSOSOMAL COBALAMIN TRANSPORTER ABCD4"/>
    <property type="match status" value="1"/>
</dbReference>
<evidence type="ECO:0000313" key="7">
    <source>
        <dbReference type="Proteomes" id="UP000246132"/>
    </source>
</evidence>
<dbReference type="OrthoDB" id="8233587at2"/>
<dbReference type="Pfam" id="PF05992">
    <property type="entry name" value="SbmA_BacA"/>
    <property type="match status" value="1"/>
</dbReference>
<evidence type="ECO:0000313" key="6">
    <source>
        <dbReference type="EMBL" id="RKF06876.1"/>
    </source>
</evidence>
<dbReference type="InterPro" id="IPR050835">
    <property type="entry name" value="ABC_transporter_sub-D"/>
</dbReference>
<keyword evidence="1" id="KW-0813">Transport</keyword>
<dbReference type="AlphaFoldDB" id="A0A3A8AAB3"/>
<evidence type="ECO:0000256" key="5">
    <source>
        <dbReference type="SAM" id="Phobius"/>
    </source>
</evidence>
<feature type="transmembrane region" description="Helical" evidence="5">
    <location>
        <begin position="62"/>
        <end position="80"/>
    </location>
</feature>
<feature type="transmembrane region" description="Helical" evidence="5">
    <location>
        <begin position="242"/>
        <end position="267"/>
    </location>
</feature>
<evidence type="ECO:0000256" key="1">
    <source>
        <dbReference type="ARBA" id="ARBA00022448"/>
    </source>
</evidence>
<feature type="transmembrane region" description="Helical" evidence="5">
    <location>
        <begin position="209"/>
        <end position="230"/>
    </location>
</feature>
<feature type="transmembrane region" description="Helical" evidence="5">
    <location>
        <begin position="87"/>
        <end position="106"/>
    </location>
</feature>
<feature type="transmembrane region" description="Helical" evidence="5">
    <location>
        <begin position="141"/>
        <end position="163"/>
    </location>
</feature>
<feature type="transmembrane region" description="Helical" evidence="5">
    <location>
        <begin position="12"/>
        <end position="30"/>
    </location>
</feature>
<keyword evidence="2 5" id="KW-0812">Transmembrane</keyword>
<dbReference type="NCBIfam" id="NF008306">
    <property type="entry name" value="PRK11098.1"/>
    <property type="match status" value="1"/>
</dbReference>
<dbReference type="InterPro" id="IPR009248">
    <property type="entry name" value="SbmA_BacA"/>
</dbReference>
<dbReference type="GO" id="GO:1904680">
    <property type="term" value="F:peptide transmembrane transporter activity"/>
    <property type="evidence" value="ECO:0007669"/>
    <property type="project" value="InterPro"/>
</dbReference>
<sequence>MFKSFFPQPRLFFLSSLIWTAVAMIIWYAGGSQWGALIGLGTPNPEAEPVIGLGHFTTPEFLWFYVYYIIFVAAFFAFWHRRAKHPWELWSILGSALILFVTYFNVQVSVAINNWRRPFFDGVQDALTEGSTITQADLFELILVFAQLAFLFIAIIVVFRFFVSHWIFRWRTAMNDYYMARWKQVRHIEGASQRVQEDTMRFAGIMEGLGVSAVDAVMTLIAFLPVLWGLSEFVSELPIVGAIPAPLFTAAIVWSVLGTGVLALAGIRLPGLEFKNQRVEAAYRKELVYGEDREERAQPPTVRELFGDVRRNYFRLYLEYMYFNIFRFMYLQADNIFVYILLIPTIIGGAATGFTFGVLQQILTAFNQVSNSFQYLVNSWTTIVELLSIYKRLQSFEAAIDDKDLPDIDREWLDLHGGGRDQDVETIGSGV</sequence>
<dbReference type="RefSeq" id="WP_109766573.1">
    <property type="nucleotide sequence ID" value="NZ_QFWV02000005.1"/>
</dbReference>
<reference evidence="6 7" key="1">
    <citation type="journal article" date="2018" name="Int. J. Syst. Bacteriol.">
        <title>Oceaniradius stylonemae gen. nov., sp. nov., isolated from a red alga, Stylonema cornu-cervi.</title>
        <authorList>
            <person name="Jeong S."/>
        </authorList>
    </citation>
    <scope>NUCLEOTIDE SEQUENCE [LARGE SCALE GENOMIC DNA]</scope>
    <source>
        <strain evidence="6 7">StC1</strain>
    </source>
</reference>
<keyword evidence="4 5" id="KW-0472">Membrane</keyword>
<dbReference type="GO" id="GO:0015833">
    <property type="term" value="P:peptide transport"/>
    <property type="evidence" value="ECO:0007669"/>
    <property type="project" value="InterPro"/>
</dbReference>
<evidence type="ECO:0000256" key="4">
    <source>
        <dbReference type="ARBA" id="ARBA00023136"/>
    </source>
</evidence>
<protein>
    <submittedName>
        <fullName evidence="6">Peptide antibiotic transporter SbmA</fullName>
    </submittedName>
</protein>
<gene>
    <name evidence="6" type="primary">sbmA</name>
    <name evidence="6" type="ORF">DEM25_009535</name>
</gene>
<dbReference type="GO" id="GO:0005886">
    <property type="term" value="C:plasma membrane"/>
    <property type="evidence" value="ECO:0007669"/>
    <property type="project" value="TreeGrafter"/>
</dbReference>
<keyword evidence="3 5" id="KW-1133">Transmembrane helix</keyword>
<comment type="caution">
    <text evidence="6">The sequence shown here is derived from an EMBL/GenBank/DDBJ whole genome shotgun (WGS) entry which is preliminary data.</text>
</comment>
<accession>A0A3A8AAB3</accession>
<keyword evidence="7" id="KW-1185">Reference proteome</keyword>
<evidence type="ECO:0000256" key="3">
    <source>
        <dbReference type="ARBA" id="ARBA00022989"/>
    </source>
</evidence>
<proteinExistence type="predicted"/>
<dbReference type="Proteomes" id="UP000246132">
    <property type="component" value="Unassembled WGS sequence"/>
</dbReference>
<name>A0A3A8AAB3_9HYPH</name>
<organism evidence="6 7">
    <name type="scientific">Oceaniradius stylonematis</name>
    <dbReference type="NCBI Taxonomy" id="2184161"/>
    <lineage>
        <taxon>Bacteria</taxon>
        <taxon>Pseudomonadati</taxon>
        <taxon>Pseudomonadota</taxon>
        <taxon>Alphaproteobacteria</taxon>
        <taxon>Hyphomicrobiales</taxon>
        <taxon>Ahrensiaceae</taxon>
        <taxon>Oceaniradius</taxon>
    </lineage>
</organism>
<dbReference type="PANTHER" id="PTHR11384">
    <property type="entry name" value="ATP-BINDING CASSETTE, SUB-FAMILY D MEMBER"/>
    <property type="match status" value="1"/>
</dbReference>
<evidence type="ECO:0000256" key="2">
    <source>
        <dbReference type="ARBA" id="ARBA00022692"/>
    </source>
</evidence>